<organism evidence="2 3">
    <name type="scientific">Lacipirellula parvula</name>
    <dbReference type="NCBI Taxonomy" id="2650471"/>
    <lineage>
        <taxon>Bacteria</taxon>
        <taxon>Pseudomonadati</taxon>
        <taxon>Planctomycetota</taxon>
        <taxon>Planctomycetia</taxon>
        <taxon>Pirellulales</taxon>
        <taxon>Lacipirellulaceae</taxon>
        <taxon>Lacipirellula</taxon>
    </lineage>
</organism>
<sequence length="140" mass="15940">MKQMFITNEPHMSCCGNSRSTCNCGGNGGQAPNDDPGYVYSGRYSRFWTPEQEAERQREEAIANDKPTPMELHVWNFRNEFVDDPKPVTAPEPAATRQEHSMYAGMAFGEGVTNRRNDDVPTPMPLESWTFQNEFSSNRR</sequence>
<evidence type="ECO:0000313" key="3">
    <source>
        <dbReference type="Proteomes" id="UP000326837"/>
    </source>
</evidence>
<accession>A0A5K7X713</accession>
<reference evidence="3" key="1">
    <citation type="submission" date="2019-10" db="EMBL/GenBank/DDBJ databases">
        <title>Lacipirellula parvula gen. nov., sp. nov., representing a lineage of planctomycetes widespread in freshwater anoxic habitats, and description of the family Lacipirellulaceae.</title>
        <authorList>
            <person name="Dedysh S.N."/>
            <person name="Kulichevskaya I.S."/>
            <person name="Beletsky A.V."/>
            <person name="Rakitin A.L."/>
            <person name="Mardanov A.V."/>
            <person name="Ivanova A.A."/>
            <person name="Saltykova V.X."/>
            <person name="Rijpstra W.I.C."/>
            <person name="Sinninghe Damste J.S."/>
            <person name="Ravin N.V."/>
        </authorList>
    </citation>
    <scope>NUCLEOTIDE SEQUENCE [LARGE SCALE GENOMIC DNA]</scope>
    <source>
        <strain evidence="3">PX69</strain>
    </source>
</reference>
<dbReference type="Proteomes" id="UP000326837">
    <property type="component" value="Chromosome"/>
</dbReference>
<protein>
    <submittedName>
        <fullName evidence="2">Uncharacterized protein</fullName>
    </submittedName>
</protein>
<feature type="compositionally biased region" description="Polar residues" evidence="1">
    <location>
        <begin position="129"/>
        <end position="140"/>
    </location>
</feature>
<evidence type="ECO:0000256" key="1">
    <source>
        <dbReference type="SAM" id="MobiDB-lite"/>
    </source>
</evidence>
<dbReference type="EMBL" id="AP021861">
    <property type="protein sequence ID" value="BBO32380.1"/>
    <property type="molecule type" value="Genomic_DNA"/>
</dbReference>
<dbReference type="RefSeq" id="WP_152098356.1">
    <property type="nucleotide sequence ID" value="NZ_AP021861.1"/>
</dbReference>
<keyword evidence="3" id="KW-1185">Reference proteome</keyword>
<gene>
    <name evidence="2" type="ORF">PLANPX_1992</name>
</gene>
<dbReference type="KEGG" id="lpav:PLANPX_1992"/>
<feature type="region of interest" description="Disordered" evidence="1">
    <location>
        <begin position="112"/>
        <end position="140"/>
    </location>
</feature>
<name>A0A5K7X713_9BACT</name>
<proteinExistence type="predicted"/>
<evidence type="ECO:0000313" key="2">
    <source>
        <dbReference type="EMBL" id="BBO32380.1"/>
    </source>
</evidence>
<dbReference type="AlphaFoldDB" id="A0A5K7X713"/>